<dbReference type="HOGENOM" id="CLU_2581694_0_0_5"/>
<name>A5G2J9_ACICJ</name>
<keyword evidence="1" id="KW-0472">Membrane</keyword>
<sequence length="90" mass="10013">MTQHHAPTIDMTISGEFRDPPGRYPSLAVIALRVAAFGLMLGFAAIVFWLAVFTLPLLFVFGVAAYLYLRFQMARGKFSGGPSVLRVFRF</sequence>
<accession>A5G2J9</accession>
<feature type="transmembrane region" description="Helical" evidence="1">
    <location>
        <begin position="46"/>
        <end position="69"/>
    </location>
</feature>
<dbReference type="KEGG" id="acr:Acry_2891"/>
<evidence type="ECO:0000313" key="3">
    <source>
        <dbReference type="Proteomes" id="UP000000245"/>
    </source>
</evidence>
<reference evidence="2 3" key="1">
    <citation type="submission" date="2007-05" db="EMBL/GenBank/DDBJ databases">
        <title>Complete sequence of chromosome of Acidiphilium cryptum JF-5.</title>
        <authorList>
            <consortium name="US DOE Joint Genome Institute"/>
            <person name="Copeland A."/>
            <person name="Lucas S."/>
            <person name="Lapidus A."/>
            <person name="Barry K."/>
            <person name="Detter J.C."/>
            <person name="Glavina del Rio T."/>
            <person name="Hammon N."/>
            <person name="Israni S."/>
            <person name="Dalin E."/>
            <person name="Tice H."/>
            <person name="Pitluck S."/>
            <person name="Sims D."/>
            <person name="Brettin T."/>
            <person name="Bruce D."/>
            <person name="Han C."/>
            <person name="Schmutz J."/>
            <person name="Larimer F."/>
            <person name="Land M."/>
            <person name="Hauser L."/>
            <person name="Kyrpides N."/>
            <person name="Kim E."/>
            <person name="Magnuson T."/>
            <person name="Richardson P."/>
        </authorList>
    </citation>
    <scope>NUCLEOTIDE SEQUENCE [LARGE SCALE GENOMIC DNA]</scope>
    <source>
        <strain evidence="2 3">JF-5</strain>
    </source>
</reference>
<dbReference type="EMBL" id="CP000697">
    <property type="protein sequence ID" value="ABQ32081.1"/>
    <property type="molecule type" value="Genomic_DNA"/>
</dbReference>
<protein>
    <recommendedName>
        <fullName evidence="4">Transmembrane protein</fullName>
    </recommendedName>
</protein>
<keyword evidence="3" id="KW-1185">Reference proteome</keyword>
<organism evidence="2 3">
    <name type="scientific">Acidiphilium cryptum (strain JF-5)</name>
    <dbReference type="NCBI Taxonomy" id="349163"/>
    <lineage>
        <taxon>Bacteria</taxon>
        <taxon>Pseudomonadati</taxon>
        <taxon>Pseudomonadota</taxon>
        <taxon>Alphaproteobacteria</taxon>
        <taxon>Acetobacterales</taxon>
        <taxon>Acidocellaceae</taxon>
        <taxon>Acidiphilium</taxon>
    </lineage>
</organism>
<keyword evidence="1" id="KW-1133">Transmembrane helix</keyword>
<keyword evidence="1" id="KW-0812">Transmembrane</keyword>
<evidence type="ECO:0008006" key="4">
    <source>
        <dbReference type="Google" id="ProtNLM"/>
    </source>
</evidence>
<feature type="transmembrane region" description="Helical" evidence="1">
    <location>
        <begin position="21"/>
        <end position="40"/>
    </location>
</feature>
<evidence type="ECO:0000256" key="1">
    <source>
        <dbReference type="SAM" id="Phobius"/>
    </source>
</evidence>
<dbReference type="AlphaFoldDB" id="A5G2J9"/>
<dbReference type="Proteomes" id="UP000000245">
    <property type="component" value="Chromosome"/>
</dbReference>
<gene>
    <name evidence="2" type="ordered locus">Acry_2891</name>
</gene>
<proteinExistence type="predicted"/>
<evidence type="ECO:0000313" key="2">
    <source>
        <dbReference type="EMBL" id="ABQ32081.1"/>
    </source>
</evidence>